<evidence type="ECO:0000256" key="5">
    <source>
        <dbReference type="SAM" id="MobiDB-lite"/>
    </source>
</evidence>
<feature type="compositionally biased region" description="Gly residues" evidence="5">
    <location>
        <begin position="972"/>
        <end position="982"/>
    </location>
</feature>
<dbReference type="SMART" id="SM00487">
    <property type="entry name" value="DEXDc"/>
    <property type="match status" value="1"/>
</dbReference>
<reference evidence="8 9" key="1">
    <citation type="journal article" date="2013" name="PLoS Genet.">
        <title>Genomic mechanisms accounting for the adaptation to parasitism in nematode-trapping fungi.</title>
        <authorList>
            <person name="Meerupati T."/>
            <person name="Andersson K.M."/>
            <person name="Friman E."/>
            <person name="Kumar D."/>
            <person name="Tunlid A."/>
            <person name="Ahren D."/>
        </authorList>
    </citation>
    <scope>NUCLEOTIDE SEQUENCE [LARGE SCALE GENOMIC DNA]</scope>
    <source>
        <strain evidence="8 9">CBS 200.50</strain>
    </source>
</reference>
<feature type="region of interest" description="Disordered" evidence="5">
    <location>
        <begin position="1203"/>
        <end position="1235"/>
    </location>
</feature>
<feature type="coiled-coil region" evidence="4">
    <location>
        <begin position="34"/>
        <end position="101"/>
    </location>
</feature>
<gene>
    <name evidence="8" type="ORF">H072_8345</name>
</gene>
<dbReference type="InterPro" id="IPR027417">
    <property type="entry name" value="P-loop_NTPase"/>
</dbReference>
<evidence type="ECO:0000259" key="7">
    <source>
        <dbReference type="PROSITE" id="PS51194"/>
    </source>
</evidence>
<feature type="compositionally biased region" description="Basic and acidic residues" evidence="5">
    <location>
        <begin position="1001"/>
        <end position="1017"/>
    </location>
</feature>
<dbReference type="GO" id="GO:0008094">
    <property type="term" value="F:ATP-dependent activity, acting on DNA"/>
    <property type="evidence" value="ECO:0007669"/>
    <property type="project" value="TreeGrafter"/>
</dbReference>
<evidence type="ECO:0000256" key="2">
    <source>
        <dbReference type="ARBA" id="ARBA00022801"/>
    </source>
</evidence>
<dbReference type="PROSITE" id="PS51192">
    <property type="entry name" value="HELICASE_ATP_BIND_1"/>
    <property type="match status" value="1"/>
</dbReference>
<dbReference type="GO" id="GO:0005634">
    <property type="term" value="C:nucleus"/>
    <property type="evidence" value="ECO:0007669"/>
    <property type="project" value="TreeGrafter"/>
</dbReference>
<dbReference type="AlphaFoldDB" id="S8A4M2"/>
<dbReference type="InterPro" id="IPR038718">
    <property type="entry name" value="SNF2-like_sf"/>
</dbReference>
<feature type="region of interest" description="Disordered" evidence="5">
    <location>
        <begin position="107"/>
        <end position="130"/>
    </location>
</feature>
<dbReference type="GO" id="GO:0016787">
    <property type="term" value="F:hydrolase activity"/>
    <property type="evidence" value="ECO:0007669"/>
    <property type="project" value="UniProtKB-KW"/>
</dbReference>
<dbReference type="CDD" id="cd18793">
    <property type="entry name" value="SF2_C_SNF"/>
    <property type="match status" value="1"/>
</dbReference>
<dbReference type="InterPro" id="IPR000330">
    <property type="entry name" value="SNF2_N"/>
</dbReference>
<dbReference type="Pfam" id="PF00271">
    <property type="entry name" value="Helicase_C"/>
    <property type="match status" value="1"/>
</dbReference>
<dbReference type="InterPro" id="IPR014001">
    <property type="entry name" value="Helicase_ATP-bd"/>
</dbReference>
<feature type="domain" description="Helicase C-terminal" evidence="7">
    <location>
        <begin position="756"/>
        <end position="916"/>
    </location>
</feature>
<dbReference type="InterPro" id="IPR001650">
    <property type="entry name" value="Helicase_C-like"/>
</dbReference>
<dbReference type="OrthoDB" id="413460at2759"/>
<dbReference type="EMBL" id="AQGS01000598">
    <property type="protein sequence ID" value="EPS37950.1"/>
    <property type="molecule type" value="Genomic_DNA"/>
</dbReference>
<evidence type="ECO:0000256" key="1">
    <source>
        <dbReference type="ARBA" id="ARBA00022741"/>
    </source>
</evidence>
<keyword evidence="1" id="KW-0547">Nucleotide-binding</keyword>
<dbReference type="Gene3D" id="3.40.50.300">
    <property type="entry name" value="P-loop containing nucleotide triphosphate hydrolases"/>
    <property type="match status" value="1"/>
</dbReference>
<feature type="domain" description="Helicase ATP-binding" evidence="6">
    <location>
        <begin position="421"/>
        <end position="619"/>
    </location>
</feature>
<evidence type="ECO:0000313" key="9">
    <source>
        <dbReference type="Proteomes" id="UP000015100"/>
    </source>
</evidence>
<comment type="caution">
    <text evidence="8">The sequence shown here is derived from an EMBL/GenBank/DDBJ whole genome shotgun (WGS) entry which is preliminary data.</text>
</comment>
<dbReference type="Proteomes" id="UP000015100">
    <property type="component" value="Unassembled WGS sequence"/>
</dbReference>
<dbReference type="CDD" id="cd18000">
    <property type="entry name" value="DEXHc_ERCC6"/>
    <property type="match status" value="1"/>
</dbReference>
<dbReference type="PROSITE" id="PS51194">
    <property type="entry name" value="HELICASE_CTER"/>
    <property type="match status" value="1"/>
</dbReference>
<name>S8A4M2_DACHA</name>
<feature type="region of interest" description="Disordered" evidence="5">
    <location>
        <begin position="970"/>
        <end position="1017"/>
    </location>
</feature>
<keyword evidence="3" id="KW-0067">ATP-binding</keyword>
<feature type="compositionally biased region" description="Acidic residues" evidence="5">
    <location>
        <begin position="322"/>
        <end position="333"/>
    </location>
</feature>
<dbReference type="eggNOG" id="KOG0387">
    <property type="taxonomic scope" value="Eukaryota"/>
</dbReference>
<keyword evidence="4" id="KW-0175">Coiled coil</keyword>
<dbReference type="OMA" id="DWECVVL"/>
<evidence type="ECO:0000313" key="8">
    <source>
        <dbReference type="EMBL" id="EPS37950.1"/>
    </source>
</evidence>
<feature type="compositionally biased region" description="Basic and acidic residues" evidence="5">
    <location>
        <begin position="1216"/>
        <end position="1225"/>
    </location>
</feature>
<dbReference type="GO" id="GO:0006283">
    <property type="term" value="P:transcription-coupled nucleotide-excision repair"/>
    <property type="evidence" value="ECO:0007669"/>
    <property type="project" value="TreeGrafter"/>
</dbReference>
<dbReference type="STRING" id="1284197.S8A4M2"/>
<feature type="region of interest" description="Disordered" evidence="5">
    <location>
        <begin position="202"/>
        <end position="333"/>
    </location>
</feature>
<dbReference type="PANTHER" id="PTHR45629:SF7">
    <property type="entry name" value="DNA EXCISION REPAIR PROTEIN ERCC-6-RELATED"/>
    <property type="match status" value="1"/>
</dbReference>
<evidence type="ECO:0000259" key="6">
    <source>
        <dbReference type="PROSITE" id="PS51192"/>
    </source>
</evidence>
<evidence type="ECO:0000256" key="3">
    <source>
        <dbReference type="ARBA" id="ARBA00022840"/>
    </source>
</evidence>
<sequence length="1262" mass="141132">MDEDLLLEEELGIQAFTHEALEEQIAAKAEADMLEKEAKEGEKAKEKEAKLIEKLEKDMRSLQTLVKNSFGPSKAKYEKRLEEAEAELALHKANIVDIDRRLQLRTAQAEAATKAGNTGEQREGESRRDYLIRKGVLNPFSKDSLNGEQAEPELSPAVAKGFAGAPATASLSFQELRAPGFAPGHPAKVTKKSRVTLTSAIPRAADFDAATEPSRKSPLPGQRSTASPSRKSAPPATDAKVAGFEDDYEAEDTRAPRPRRVAKRTVAQDENSNDDEDDDYKEEGEIEDDEEDYSGEVEEEIISTKKGKSKPAAKRRRRADGSEEEEEAEEDLREFDDGYESVYQKRLKGWCAKRSAAREAVAAEGENSGIKAEEDDEDIPEWFKPSPSAADYFVDEGLKLPGDIAQSLFDYQKTAVNWLWNLHAKQHTGGILGDEMGLGKTIQTIAFIAGLHYSQILTKPVLVVAPATVLRQWCSEFHKWWPPLRVSILHSSGSGMLSIAADKQAEENMYDSEDILEVLEKRAPSKSQKATKKIVDKVKAKGHVLISTYTGLVTYQDLLLDMDWECVVLDEGHRIRNPDAKVTIAAKQLRSSTRFILSGTPIQNTLRELWSLFDFVYPGKLGIYSVFNEHIATPIKLGSYQGTSNLQKHAASKCAVVLHEMISPYLLRRFKKDVAVLPPKQDQVLFCNLVKQQKDAYELYIHSSEAAAIFAGRRDVLAGIDVLRKICNHPDLLNRHKLTNDSNYNYGNAVKSGKMQIVKGLLKTWEKDKLKSLIFSQGTQMLDILEKFVKAMGYSYLRLDGTTDIKSRQAMVDQFNNDPDLQIFLLTTKVGGYGLNLTGATRIIIFDPDWNPSNDMQARERSWRLGQKHEVRIYRLLCRGTIEEKIYQRQLYKQFLTKKVLENPEQARVFRMDDMQDLFTLGSLDHGTETGSLFAGVEKTLNAMNRKKQITEDEQSKVVESIAGVDRLENFIGGGNNVPGGGLDDDDTPETGGEPSNPTPMKDKGKGKEPQKEEAHGDRVLEDILAKAGVHSIVQHDDILAGSKSSSDIIEREANRVATAARAALKQSFETVRKYSVPGQVVWTGRATTTAAKKKGKVPLANGRQLTKKEIVPAIRRWFGEQKKKITTQMITDTFNPILTPKLSEYFKVTLKEQAEFVSDSQAIKRRRTANAITIKREEESEGEWPAKRRRLVRGTDILKEQQADADVAGKKRKVKVETGDDTPTKKRRKASDEAAVTRIHKRVATERAVNLIFKTEDSSSE</sequence>
<dbReference type="PANTHER" id="PTHR45629">
    <property type="entry name" value="SNF2/RAD54 FAMILY MEMBER"/>
    <property type="match status" value="1"/>
</dbReference>
<feature type="compositionally biased region" description="Basic and acidic residues" evidence="5">
    <location>
        <begin position="120"/>
        <end position="130"/>
    </location>
</feature>
<dbReference type="Gene3D" id="3.40.50.10810">
    <property type="entry name" value="Tandem AAA-ATPase domain"/>
    <property type="match status" value="1"/>
</dbReference>
<dbReference type="Pfam" id="PF00176">
    <property type="entry name" value="SNF2-rel_dom"/>
    <property type="match status" value="1"/>
</dbReference>
<keyword evidence="2" id="KW-0378">Hydrolase</keyword>
<feature type="compositionally biased region" description="Basic residues" evidence="5">
    <location>
        <begin position="305"/>
        <end position="318"/>
    </location>
</feature>
<reference evidence="9" key="2">
    <citation type="submission" date="2013-04" db="EMBL/GenBank/DDBJ databases">
        <title>Genomic mechanisms accounting for the adaptation to parasitism in nematode-trapping fungi.</title>
        <authorList>
            <person name="Ahren D.G."/>
        </authorList>
    </citation>
    <scope>NUCLEOTIDE SEQUENCE [LARGE SCALE GENOMIC DNA]</scope>
    <source>
        <strain evidence="9">CBS 200.50</strain>
    </source>
</reference>
<dbReference type="FunFam" id="3.40.50.10810:FF:000094">
    <property type="entry name" value="DNA excision repair protein ERCC-6"/>
    <property type="match status" value="1"/>
</dbReference>
<protein>
    <submittedName>
        <fullName evidence="8">Uncharacterized protein</fullName>
    </submittedName>
</protein>
<dbReference type="SMART" id="SM00490">
    <property type="entry name" value="HELICc"/>
    <property type="match status" value="1"/>
</dbReference>
<evidence type="ECO:0000256" key="4">
    <source>
        <dbReference type="SAM" id="Coils"/>
    </source>
</evidence>
<dbReference type="InterPro" id="IPR050496">
    <property type="entry name" value="SNF2_RAD54_helicase_repair"/>
</dbReference>
<dbReference type="Gene3D" id="1.20.120.850">
    <property type="entry name" value="SWI2/SNF2 ATPases, N-terminal domain"/>
    <property type="match status" value="1"/>
</dbReference>
<proteinExistence type="predicted"/>
<feature type="compositionally biased region" description="Acidic residues" evidence="5">
    <location>
        <begin position="271"/>
        <end position="301"/>
    </location>
</feature>
<dbReference type="InterPro" id="IPR049730">
    <property type="entry name" value="SNF2/RAD54-like_C"/>
</dbReference>
<accession>S8A4M2</accession>
<dbReference type="SUPFAM" id="SSF52540">
    <property type="entry name" value="P-loop containing nucleoside triphosphate hydrolases"/>
    <property type="match status" value="2"/>
</dbReference>
<keyword evidence="9" id="KW-1185">Reference proteome</keyword>
<organism evidence="8 9">
    <name type="scientific">Dactylellina haptotyla (strain CBS 200.50)</name>
    <name type="common">Nematode-trapping fungus</name>
    <name type="synonym">Monacrosporium haptotylum</name>
    <dbReference type="NCBI Taxonomy" id="1284197"/>
    <lineage>
        <taxon>Eukaryota</taxon>
        <taxon>Fungi</taxon>
        <taxon>Dikarya</taxon>
        <taxon>Ascomycota</taxon>
        <taxon>Pezizomycotina</taxon>
        <taxon>Orbiliomycetes</taxon>
        <taxon>Orbiliales</taxon>
        <taxon>Orbiliaceae</taxon>
        <taxon>Dactylellina</taxon>
    </lineage>
</organism>
<dbReference type="HOGENOM" id="CLU_000315_7_0_1"/>
<dbReference type="GO" id="GO:0005524">
    <property type="term" value="F:ATP binding"/>
    <property type="evidence" value="ECO:0007669"/>
    <property type="project" value="InterPro"/>
</dbReference>